<evidence type="ECO:0000256" key="5">
    <source>
        <dbReference type="SAM" id="SignalP"/>
    </source>
</evidence>
<dbReference type="PROSITE" id="PS50948">
    <property type="entry name" value="PAN"/>
    <property type="match status" value="1"/>
</dbReference>
<dbReference type="SUPFAM" id="SSF50630">
    <property type="entry name" value="Acid proteases"/>
    <property type="match status" value="1"/>
</dbReference>
<evidence type="ECO:0000313" key="10">
    <source>
        <dbReference type="Proteomes" id="UP000005408"/>
    </source>
</evidence>
<protein>
    <recommendedName>
        <fullName evidence="11">Sushi domain-containing protein</fullName>
    </recommendedName>
</protein>
<dbReference type="Gene3D" id="2.40.70.10">
    <property type="entry name" value="Acid Proteases"/>
    <property type="match status" value="1"/>
</dbReference>
<evidence type="ECO:0000256" key="2">
    <source>
        <dbReference type="ARBA" id="ARBA00023157"/>
    </source>
</evidence>
<keyword evidence="3" id="KW-0768">Sushi</keyword>
<feature type="compositionally biased region" description="Low complexity" evidence="4">
    <location>
        <begin position="845"/>
        <end position="859"/>
    </location>
</feature>
<feature type="domain" description="Sushi" evidence="7">
    <location>
        <begin position="139"/>
        <end position="198"/>
    </location>
</feature>
<dbReference type="PROSITE" id="PS50175">
    <property type="entry name" value="ASP_PROT_RETROV"/>
    <property type="match status" value="1"/>
</dbReference>
<evidence type="ECO:0000259" key="7">
    <source>
        <dbReference type="PROSITE" id="PS50923"/>
    </source>
</evidence>
<dbReference type="Pfam" id="PF00024">
    <property type="entry name" value="PAN_1"/>
    <property type="match status" value="1"/>
</dbReference>
<dbReference type="GO" id="GO:0004190">
    <property type="term" value="F:aspartic-type endopeptidase activity"/>
    <property type="evidence" value="ECO:0007669"/>
    <property type="project" value="InterPro"/>
</dbReference>
<feature type="region of interest" description="Disordered" evidence="4">
    <location>
        <begin position="765"/>
        <end position="898"/>
    </location>
</feature>
<feature type="compositionally biased region" description="Polar residues" evidence="4">
    <location>
        <begin position="875"/>
        <end position="886"/>
    </location>
</feature>
<proteinExistence type="predicted"/>
<feature type="chain" id="PRO_5036446317" description="Sushi domain-containing protein" evidence="5">
    <location>
        <begin position="27"/>
        <end position="926"/>
    </location>
</feature>
<feature type="signal peptide" evidence="5">
    <location>
        <begin position="1"/>
        <end position="26"/>
    </location>
</feature>
<comment type="caution">
    <text evidence="3">Lacks conserved residue(s) required for the propagation of feature annotation.</text>
</comment>
<dbReference type="InterPro" id="IPR035976">
    <property type="entry name" value="Sushi/SCR/CCP_sf"/>
</dbReference>
<evidence type="ECO:0000256" key="3">
    <source>
        <dbReference type="PROSITE-ProRule" id="PRU00302"/>
    </source>
</evidence>
<dbReference type="PROSITE" id="PS50923">
    <property type="entry name" value="SUSHI"/>
    <property type="match status" value="1"/>
</dbReference>
<evidence type="ECO:0000256" key="4">
    <source>
        <dbReference type="SAM" id="MobiDB-lite"/>
    </source>
</evidence>
<dbReference type="Gene3D" id="2.10.70.10">
    <property type="entry name" value="Complement Module, domain 1"/>
    <property type="match status" value="1"/>
</dbReference>
<keyword evidence="2 3" id="KW-1015">Disulfide bond</keyword>
<dbReference type="InterPro" id="IPR003609">
    <property type="entry name" value="Pan_app"/>
</dbReference>
<evidence type="ECO:0008006" key="11">
    <source>
        <dbReference type="Google" id="ProtNLM"/>
    </source>
</evidence>
<feature type="domain" description="Apple" evidence="8">
    <location>
        <begin position="24"/>
        <end position="105"/>
    </location>
</feature>
<sequence>MRRSCFLCTSLRLASFFLLALQFCKADLRYGYSMLQYGHKLERRMITSYDGYSILDCVEDCLRTTRCRSVNYHQGGHFCQTNFKSRTTEPTLYKEKSGWIYSDKEDWDKGIAGSCSKTNCALNEKCISKPFGQSSCVLSDCGIPSWGGFSMNEVQEWDAIGISRRIHITCAPGYKKQGSEQFVCLSDGTWKTDLICSLEGCPVPYTGVFSNSKRAGLRFVATAATYPNARCDCTADGGDLIKIDTKTMLSNFLAFIESNIRTGVTFWGLVRDPMMSENITEEMLEVRAKLMMAPLEVLAEILKEFGEPVDSAKGRFKVAMQADRFFMKEIKGKVNNIGPNLVKLVSKPCHVCLFLNEKPVKVLWDTGAQVSPMNKSWIGNHFPELYTHVKNVEDFLQLKDVSLVSASGSDIPVEGVVTVMMKLSEHCNAVQVPFLVTSVSSNEPILGYNVIQHLLQTVHSNNAIDLLRLTLPAANEAQVNALYKELKDNEDETLGTVKVGRRNIVVPQQSSIVVSVPFKGRQLQPGCEALFVPSHQLDALGISTQEMLVEVKPNHAGRVKLLLCNPSKNDSVLSKGTLLGRFEKICSSIPFGIAGSSSDHVQTTVNQFTERCSPDTIDAIVSAVRLDEPTCSSISTPVKEAEAVEEQLIQGASLPIIDNNTLAKEQRNDEDIGTVLLWVQKGEKPTKQVTKGWSPAAKCLLREWVKLKVENGLLRREISYPREGIIQQVNEETPVYEVRKRSGQGGIRRLHRNLLRQCNSLPIESMDNDRKSCRPKKPSKQDVPVYDADSSSSDSDGFIEITKIPLNPNAKPFTPQQCRTGSDSSDSVVEVRNPTDNPVEPVLISHSSADSFQSAHSSSGLDGGEDPYLHDELVETNTPGNSGSSGTEDHRYRPRRATKVPRKLTYDQLGKPSFVQTLKVDCEIFV</sequence>
<dbReference type="Pfam" id="PF00084">
    <property type="entry name" value="Sushi"/>
    <property type="match status" value="1"/>
</dbReference>
<feature type="disulfide bond" evidence="3">
    <location>
        <begin position="141"/>
        <end position="184"/>
    </location>
</feature>
<evidence type="ECO:0000259" key="6">
    <source>
        <dbReference type="PROSITE" id="PS50175"/>
    </source>
</evidence>
<dbReference type="Proteomes" id="UP000005408">
    <property type="component" value="Unassembled WGS sequence"/>
</dbReference>
<keyword evidence="1" id="KW-0378">Hydrolase</keyword>
<dbReference type="InterPro" id="IPR021109">
    <property type="entry name" value="Peptidase_aspartic_dom_sf"/>
</dbReference>
<accession>A0A8W8NU28</accession>
<dbReference type="AlphaFoldDB" id="A0A8W8NU28"/>
<name>A0A8W8NU28_MAGGI</name>
<evidence type="ECO:0000313" key="9">
    <source>
        <dbReference type="EnsemblMetazoa" id="G8174.1:cds"/>
    </source>
</evidence>
<evidence type="ECO:0000256" key="1">
    <source>
        <dbReference type="ARBA" id="ARBA00022801"/>
    </source>
</evidence>
<dbReference type="EnsemblMetazoa" id="G8174.1">
    <property type="protein sequence ID" value="G8174.1:cds"/>
    <property type="gene ID" value="G8174"/>
</dbReference>
<feature type="domain" description="Peptidase A2" evidence="6">
    <location>
        <begin position="360"/>
        <end position="450"/>
    </location>
</feature>
<dbReference type="SUPFAM" id="SSF57414">
    <property type="entry name" value="Hairpin loop containing domain-like"/>
    <property type="match status" value="1"/>
</dbReference>
<dbReference type="CDD" id="cd00033">
    <property type="entry name" value="CCP"/>
    <property type="match status" value="1"/>
</dbReference>
<dbReference type="SUPFAM" id="SSF57535">
    <property type="entry name" value="Complement control module/SCR domain"/>
    <property type="match status" value="1"/>
</dbReference>
<keyword evidence="5" id="KW-0732">Signal</keyword>
<evidence type="ECO:0000259" key="8">
    <source>
        <dbReference type="PROSITE" id="PS50948"/>
    </source>
</evidence>
<feature type="compositionally biased region" description="Polar residues" evidence="4">
    <location>
        <begin position="814"/>
        <end position="827"/>
    </location>
</feature>
<dbReference type="InterPro" id="IPR001995">
    <property type="entry name" value="Peptidase_A2_cat"/>
</dbReference>
<organism evidence="9 10">
    <name type="scientific">Magallana gigas</name>
    <name type="common">Pacific oyster</name>
    <name type="synonym">Crassostrea gigas</name>
    <dbReference type="NCBI Taxonomy" id="29159"/>
    <lineage>
        <taxon>Eukaryota</taxon>
        <taxon>Metazoa</taxon>
        <taxon>Spiralia</taxon>
        <taxon>Lophotrochozoa</taxon>
        <taxon>Mollusca</taxon>
        <taxon>Bivalvia</taxon>
        <taxon>Autobranchia</taxon>
        <taxon>Pteriomorphia</taxon>
        <taxon>Ostreida</taxon>
        <taxon>Ostreoidea</taxon>
        <taxon>Ostreidae</taxon>
        <taxon>Magallana</taxon>
    </lineage>
</organism>
<reference evidence="9" key="1">
    <citation type="submission" date="2022-08" db="UniProtKB">
        <authorList>
            <consortium name="EnsemblMetazoa"/>
        </authorList>
    </citation>
    <scope>IDENTIFICATION</scope>
    <source>
        <strain evidence="9">05x7-T-G4-1.051#20</strain>
    </source>
</reference>
<dbReference type="GO" id="GO:0006508">
    <property type="term" value="P:proteolysis"/>
    <property type="evidence" value="ECO:0007669"/>
    <property type="project" value="InterPro"/>
</dbReference>
<keyword evidence="10" id="KW-1185">Reference proteome</keyword>
<dbReference type="InterPro" id="IPR000436">
    <property type="entry name" value="Sushi_SCR_CCP_dom"/>
</dbReference>